<protein>
    <submittedName>
        <fullName evidence="4">Phage integrase family protein</fullName>
    </submittedName>
</protein>
<dbReference type="AlphaFoldDB" id="A0A1H4T849"/>
<accession>A0A1H4T849</accession>
<dbReference type="PROSITE" id="PS51898">
    <property type="entry name" value="TYR_RECOMBINASE"/>
    <property type="match status" value="1"/>
</dbReference>
<sequence length="277" mass="31364">MLPAALLRGKTSETNGRSLRIVGTTDPRPAALRQKWSVANSVWGEPDCSVVINNTLAIERRGGRGGGEAPMLVRPVGRDQRPWNKGLLIGQKKPLEPKHVWSIRVRLEISRSWRDLVIFNLAIDSKLRACDLVKLRLNDICSGAKVRHRATIVQKKTGRPVQFEITEQSRSSVEAWLPMLRTTGSRYLFPSRLHARPHISTRQYARLVHRWVESIGLESTFYGTHSMRRTKAAQIYRKTGNLRAVQLLLGHSKLESTVRYLGIEVDDALNIAEQIEL</sequence>
<keyword evidence="2" id="KW-0233">DNA recombination</keyword>
<dbReference type="GO" id="GO:0006310">
    <property type="term" value="P:DNA recombination"/>
    <property type="evidence" value="ECO:0007669"/>
    <property type="project" value="UniProtKB-KW"/>
</dbReference>
<dbReference type="GO" id="GO:0015074">
    <property type="term" value="P:DNA integration"/>
    <property type="evidence" value="ECO:0007669"/>
    <property type="project" value="UniProtKB-KW"/>
</dbReference>
<keyword evidence="1" id="KW-0229">DNA integration</keyword>
<evidence type="ECO:0000313" key="5">
    <source>
        <dbReference type="Proteomes" id="UP000183208"/>
    </source>
</evidence>
<dbReference type="InterPro" id="IPR013762">
    <property type="entry name" value="Integrase-like_cat_sf"/>
</dbReference>
<proteinExistence type="predicted"/>
<organism evidence="4 5">
    <name type="scientific">Bradyrhizobium lablabi</name>
    <dbReference type="NCBI Taxonomy" id="722472"/>
    <lineage>
        <taxon>Bacteria</taxon>
        <taxon>Pseudomonadati</taxon>
        <taxon>Pseudomonadota</taxon>
        <taxon>Alphaproteobacteria</taxon>
        <taxon>Hyphomicrobiales</taxon>
        <taxon>Nitrobacteraceae</taxon>
        <taxon>Bradyrhizobium</taxon>
    </lineage>
</organism>
<evidence type="ECO:0000256" key="2">
    <source>
        <dbReference type="ARBA" id="ARBA00023172"/>
    </source>
</evidence>
<name>A0A1H4T849_9BRAD</name>
<dbReference type="InterPro" id="IPR002104">
    <property type="entry name" value="Integrase_catalytic"/>
</dbReference>
<evidence type="ECO:0000313" key="4">
    <source>
        <dbReference type="EMBL" id="SEC52314.1"/>
    </source>
</evidence>
<dbReference type="InterPro" id="IPR050090">
    <property type="entry name" value="Tyrosine_recombinase_XerCD"/>
</dbReference>
<feature type="domain" description="Tyr recombinase" evidence="3">
    <location>
        <begin position="90"/>
        <end position="276"/>
    </location>
</feature>
<dbReference type="PANTHER" id="PTHR30349:SF82">
    <property type="entry name" value="INTEGRASE_RECOMBINASE YOEC-RELATED"/>
    <property type="match status" value="1"/>
</dbReference>
<reference evidence="4 5" key="1">
    <citation type="submission" date="2016-10" db="EMBL/GenBank/DDBJ databases">
        <authorList>
            <person name="de Groot N.N."/>
        </authorList>
    </citation>
    <scope>NUCLEOTIDE SEQUENCE [LARGE SCALE GENOMIC DNA]</scope>
    <source>
        <strain evidence="4 5">GAS522</strain>
    </source>
</reference>
<dbReference type="SUPFAM" id="SSF56349">
    <property type="entry name" value="DNA breaking-rejoining enzymes"/>
    <property type="match status" value="1"/>
</dbReference>
<dbReference type="GO" id="GO:0003677">
    <property type="term" value="F:DNA binding"/>
    <property type="evidence" value="ECO:0007669"/>
    <property type="project" value="InterPro"/>
</dbReference>
<dbReference type="Proteomes" id="UP000183208">
    <property type="component" value="Unassembled WGS sequence"/>
</dbReference>
<gene>
    <name evidence="4" type="ORF">SAMN05444171_1621</name>
</gene>
<dbReference type="PANTHER" id="PTHR30349">
    <property type="entry name" value="PHAGE INTEGRASE-RELATED"/>
    <property type="match status" value="1"/>
</dbReference>
<dbReference type="Gene3D" id="1.10.443.10">
    <property type="entry name" value="Intergrase catalytic core"/>
    <property type="match status" value="1"/>
</dbReference>
<evidence type="ECO:0000259" key="3">
    <source>
        <dbReference type="PROSITE" id="PS51898"/>
    </source>
</evidence>
<dbReference type="EMBL" id="FNTI01000001">
    <property type="protein sequence ID" value="SEC52314.1"/>
    <property type="molecule type" value="Genomic_DNA"/>
</dbReference>
<dbReference type="InterPro" id="IPR011010">
    <property type="entry name" value="DNA_brk_join_enz"/>
</dbReference>
<dbReference type="Pfam" id="PF00589">
    <property type="entry name" value="Phage_integrase"/>
    <property type="match status" value="1"/>
</dbReference>
<evidence type="ECO:0000256" key="1">
    <source>
        <dbReference type="ARBA" id="ARBA00022908"/>
    </source>
</evidence>